<evidence type="ECO:0000259" key="1">
    <source>
        <dbReference type="Pfam" id="PF00027"/>
    </source>
</evidence>
<sequence>MNFDLILSSISRHISLTPDEAEFFTSLWQGKTLKAGDFLLREGDVCWHETFVVKGCLKTYYQGDDVSEHIIDFSIEEWWADDLHSFFTQTPSRLAIKAIEDTEVLQISKNNLEILYRKITKFERFFRIVFQNAYIAQREQINQALSASAEERYLLFVKKKPYAEKRFSQKDIASYLGVTPQFLSTLKKKLGKVNVD</sequence>
<dbReference type="InterPro" id="IPR014710">
    <property type="entry name" value="RmlC-like_jellyroll"/>
</dbReference>
<dbReference type="Gene3D" id="2.60.120.10">
    <property type="entry name" value="Jelly Rolls"/>
    <property type="match status" value="1"/>
</dbReference>
<dbReference type="EMBL" id="JAKLTR010000007">
    <property type="protein sequence ID" value="MCG2615231.1"/>
    <property type="molecule type" value="Genomic_DNA"/>
</dbReference>
<dbReference type="Proteomes" id="UP001165367">
    <property type="component" value="Unassembled WGS sequence"/>
</dbReference>
<dbReference type="SUPFAM" id="SSF51206">
    <property type="entry name" value="cAMP-binding domain-like"/>
    <property type="match status" value="1"/>
</dbReference>
<protein>
    <submittedName>
        <fullName evidence="2">Crp/Fnr family transcriptional regulator</fullName>
    </submittedName>
</protein>
<proteinExistence type="predicted"/>
<dbReference type="Pfam" id="PF00027">
    <property type="entry name" value="cNMP_binding"/>
    <property type="match status" value="1"/>
</dbReference>
<gene>
    <name evidence="2" type="ORF">LZZ85_13100</name>
</gene>
<dbReference type="RefSeq" id="WP_237872392.1">
    <property type="nucleotide sequence ID" value="NZ_JAKLTR010000007.1"/>
</dbReference>
<evidence type="ECO:0000313" key="2">
    <source>
        <dbReference type="EMBL" id="MCG2615231.1"/>
    </source>
</evidence>
<organism evidence="2 3">
    <name type="scientific">Terrimonas ginsenosidimutans</name>
    <dbReference type="NCBI Taxonomy" id="2908004"/>
    <lineage>
        <taxon>Bacteria</taxon>
        <taxon>Pseudomonadati</taxon>
        <taxon>Bacteroidota</taxon>
        <taxon>Chitinophagia</taxon>
        <taxon>Chitinophagales</taxon>
        <taxon>Chitinophagaceae</taxon>
        <taxon>Terrimonas</taxon>
    </lineage>
</organism>
<feature type="domain" description="Cyclic nucleotide-binding" evidence="1">
    <location>
        <begin position="31"/>
        <end position="116"/>
    </location>
</feature>
<evidence type="ECO:0000313" key="3">
    <source>
        <dbReference type="Proteomes" id="UP001165367"/>
    </source>
</evidence>
<reference evidence="2" key="1">
    <citation type="submission" date="2022-01" db="EMBL/GenBank/DDBJ databases">
        <authorList>
            <person name="Jo J.-H."/>
            <person name="Im W.-T."/>
        </authorList>
    </citation>
    <scope>NUCLEOTIDE SEQUENCE</scope>
    <source>
        <strain evidence="2">NA20</strain>
    </source>
</reference>
<name>A0ABS9KSC5_9BACT</name>
<dbReference type="InterPro" id="IPR000595">
    <property type="entry name" value="cNMP-bd_dom"/>
</dbReference>
<keyword evidence="3" id="KW-1185">Reference proteome</keyword>
<dbReference type="CDD" id="cd00038">
    <property type="entry name" value="CAP_ED"/>
    <property type="match status" value="1"/>
</dbReference>
<dbReference type="InterPro" id="IPR018490">
    <property type="entry name" value="cNMP-bd_dom_sf"/>
</dbReference>
<comment type="caution">
    <text evidence="2">The sequence shown here is derived from an EMBL/GenBank/DDBJ whole genome shotgun (WGS) entry which is preliminary data.</text>
</comment>
<accession>A0ABS9KSC5</accession>